<evidence type="ECO:0000313" key="2">
    <source>
        <dbReference type="EMBL" id="GAA4430828.1"/>
    </source>
</evidence>
<protein>
    <recommendedName>
        <fullName evidence="4">TerB family tellurite resistance protein</fullName>
    </recommendedName>
</protein>
<reference evidence="3" key="1">
    <citation type="journal article" date="2019" name="Int. J. Syst. Evol. Microbiol.">
        <title>The Global Catalogue of Microorganisms (GCM) 10K type strain sequencing project: providing services to taxonomists for standard genome sequencing and annotation.</title>
        <authorList>
            <consortium name="The Broad Institute Genomics Platform"/>
            <consortium name="The Broad Institute Genome Sequencing Center for Infectious Disease"/>
            <person name="Wu L."/>
            <person name="Ma J."/>
        </authorList>
    </citation>
    <scope>NUCLEOTIDE SEQUENCE [LARGE SCALE GENOMIC DNA]</scope>
    <source>
        <strain evidence="3">JCM 31920</strain>
    </source>
</reference>
<keyword evidence="1" id="KW-0732">Signal</keyword>
<feature type="signal peptide" evidence="1">
    <location>
        <begin position="1"/>
        <end position="23"/>
    </location>
</feature>
<organism evidence="2 3">
    <name type="scientific">Ravibacter arvi</name>
    <dbReference type="NCBI Taxonomy" id="2051041"/>
    <lineage>
        <taxon>Bacteria</taxon>
        <taxon>Pseudomonadati</taxon>
        <taxon>Bacteroidota</taxon>
        <taxon>Cytophagia</taxon>
        <taxon>Cytophagales</taxon>
        <taxon>Spirosomataceae</taxon>
        <taxon>Ravibacter</taxon>
    </lineage>
</organism>
<comment type="caution">
    <text evidence="2">The sequence shown here is derived from an EMBL/GenBank/DDBJ whole genome shotgun (WGS) entry which is preliminary data.</text>
</comment>
<dbReference type="EMBL" id="BAABEY010000001">
    <property type="protein sequence ID" value="GAA4430828.1"/>
    <property type="molecule type" value="Genomic_DNA"/>
</dbReference>
<dbReference type="Proteomes" id="UP001501508">
    <property type="component" value="Unassembled WGS sequence"/>
</dbReference>
<gene>
    <name evidence="2" type="ORF">GCM10023091_00610</name>
</gene>
<proteinExistence type="predicted"/>
<sequence length="211" mass="24249">MKRLLIVLLLLGGFMAKPQKASAQAQEIAQLVLNVQKLNQLKSILEDLEKGYEIVIKGYTTIKNLAEGNFKLHDLFLAELLKVSPTVRNYYKVVEITDMQLRLVKEYKTAFQRFRSGNRFTTDELDYIARVYAKLLGQSLRNLDELLMTVTDNKLRASDDERLKAIDQVHARMQEKLVFLRDFNRNVSVLAVQRAKAAHEAEVLLQIQGID</sequence>
<evidence type="ECO:0000256" key="1">
    <source>
        <dbReference type="SAM" id="SignalP"/>
    </source>
</evidence>
<feature type="chain" id="PRO_5045549326" description="TerB family tellurite resistance protein" evidence="1">
    <location>
        <begin position="24"/>
        <end position="211"/>
    </location>
</feature>
<dbReference type="RefSeq" id="WP_345025984.1">
    <property type="nucleotide sequence ID" value="NZ_BAABEY010000001.1"/>
</dbReference>
<name>A0ABP8LK71_9BACT</name>
<evidence type="ECO:0008006" key="4">
    <source>
        <dbReference type="Google" id="ProtNLM"/>
    </source>
</evidence>
<evidence type="ECO:0000313" key="3">
    <source>
        <dbReference type="Proteomes" id="UP001501508"/>
    </source>
</evidence>
<accession>A0ABP8LK71</accession>
<keyword evidence="3" id="KW-1185">Reference proteome</keyword>